<organism evidence="2">
    <name type="scientific">Brassica cretica</name>
    <name type="common">Mustard</name>
    <dbReference type="NCBI Taxonomy" id="69181"/>
    <lineage>
        <taxon>Eukaryota</taxon>
        <taxon>Viridiplantae</taxon>
        <taxon>Streptophyta</taxon>
        <taxon>Embryophyta</taxon>
        <taxon>Tracheophyta</taxon>
        <taxon>Spermatophyta</taxon>
        <taxon>Magnoliopsida</taxon>
        <taxon>eudicotyledons</taxon>
        <taxon>Gunneridae</taxon>
        <taxon>Pentapetalae</taxon>
        <taxon>rosids</taxon>
        <taxon>malvids</taxon>
        <taxon>Brassicales</taxon>
        <taxon>Brassicaceae</taxon>
        <taxon>Brassiceae</taxon>
        <taxon>Brassica</taxon>
    </lineage>
</organism>
<name>A0A8S9M4Q0_BRACR</name>
<proteinExistence type="predicted"/>
<feature type="region of interest" description="Disordered" evidence="1">
    <location>
        <begin position="174"/>
        <end position="273"/>
    </location>
</feature>
<evidence type="ECO:0000313" key="2">
    <source>
        <dbReference type="EMBL" id="KAF2614715.1"/>
    </source>
</evidence>
<dbReference type="AlphaFoldDB" id="A0A8S9M4Q0"/>
<evidence type="ECO:0000256" key="1">
    <source>
        <dbReference type="SAM" id="MobiDB-lite"/>
    </source>
</evidence>
<reference evidence="2" key="1">
    <citation type="submission" date="2019-12" db="EMBL/GenBank/DDBJ databases">
        <title>Genome sequencing and annotation of Brassica cretica.</title>
        <authorList>
            <person name="Studholme D.J."/>
            <person name="Sarris P.F."/>
        </authorList>
    </citation>
    <scope>NUCLEOTIDE SEQUENCE</scope>
    <source>
        <strain evidence="2">PFS-102/07</strain>
        <tissue evidence="2">Leaf</tissue>
    </source>
</reference>
<feature type="compositionally biased region" description="Basic and acidic residues" evidence="1">
    <location>
        <begin position="1"/>
        <end position="12"/>
    </location>
</feature>
<protein>
    <submittedName>
        <fullName evidence="2">Uncharacterized protein</fullName>
    </submittedName>
</protein>
<sequence length="303" mass="33285">MANRYTRSEKGKWVAGSSRQPQRSATLVRRAPIRIPPSNNAELIKDNKLTLLNPRLSGQKETQLFPNGQLTPGHFSQSVAPNLLMPVINDTLIGKQTYITVIITKGPRGGSITFDLLPEPLKTITNPGLALTNLSIQGLHPRYLLANLWTYRRSRNVERLQDVEVTYDQEDLRVKLSEGGSGNKTAPITPGEPSGSGQRVHASLRLGSPVQVDPKKKQPASSSTKAAAAAKKAPSKRKAPAKTTIPAKRATRPKIARSPRQSARLSKQLTARTANPPRKTLLVWLHLMEVLGMISDNTWRCQV</sequence>
<feature type="region of interest" description="Disordered" evidence="1">
    <location>
        <begin position="1"/>
        <end position="26"/>
    </location>
</feature>
<feature type="compositionally biased region" description="Low complexity" evidence="1">
    <location>
        <begin position="219"/>
        <end position="232"/>
    </location>
</feature>
<gene>
    <name evidence="2" type="ORF">F2Q70_00009220</name>
</gene>
<accession>A0A8S9M4Q0</accession>
<feature type="compositionally biased region" description="Polar residues" evidence="1">
    <location>
        <begin position="259"/>
        <end position="273"/>
    </location>
</feature>
<comment type="caution">
    <text evidence="2">The sequence shown here is derived from an EMBL/GenBank/DDBJ whole genome shotgun (WGS) entry which is preliminary data.</text>
</comment>
<dbReference type="EMBL" id="QGKY02000089">
    <property type="protein sequence ID" value="KAF2614715.1"/>
    <property type="molecule type" value="Genomic_DNA"/>
</dbReference>